<dbReference type="Proteomes" id="UP001473302">
    <property type="component" value="Unassembled WGS sequence"/>
</dbReference>
<organism evidence="1 2">
    <name type="scientific">Mucor flavus</name>
    <dbReference type="NCBI Taxonomy" id="439312"/>
    <lineage>
        <taxon>Eukaryota</taxon>
        <taxon>Fungi</taxon>
        <taxon>Fungi incertae sedis</taxon>
        <taxon>Mucoromycota</taxon>
        <taxon>Mucoromycotina</taxon>
        <taxon>Mucoromycetes</taxon>
        <taxon>Mucorales</taxon>
        <taxon>Mucorineae</taxon>
        <taxon>Mucoraceae</taxon>
        <taxon>Mucor</taxon>
    </lineage>
</organism>
<keyword evidence="2" id="KW-1185">Reference proteome</keyword>
<dbReference type="EMBL" id="BAABUK010000003">
    <property type="protein sequence ID" value="GAA5807990.1"/>
    <property type="molecule type" value="Genomic_DNA"/>
</dbReference>
<reference evidence="1 2" key="1">
    <citation type="submission" date="2024-04" db="EMBL/GenBank/DDBJ databases">
        <title>genome sequences of Mucor flavus KT1a and Helicostylum pulchrum KT1b strains isolated from the surface of a dry-aged beef.</title>
        <authorList>
            <person name="Toyotome T."/>
            <person name="Hosono M."/>
            <person name="Torimaru M."/>
            <person name="Fukuda K."/>
            <person name="Mikami N."/>
        </authorList>
    </citation>
    <scope>NUCLEOTIDE SEQUENCE [LARGE SCALE GENOMIC DNA]</scope>
    <source>
        <strain evidence="1 2">KT1a</strain>
    </source>
</reference>
<comment type="caution">
    <text evidence="1">The sequence shown here is derived from an EMBL/GenBank/DDBJ whole genome shotgun (WGS) entry which is preliminary data.</text>
</comment>
<evidence type="ECO:0000313" key="1">
    <source>
        <dbReference type="EMBL" id="GAA5807990.1"/>
    </source>
</evidence>
<accession>A0ABP9YM99</accession>
<evidence type="ECO:0000313" key="2">
    <source>
        <dbReference type="Proteomes" id="UP001473302"/>
    </source>
</evidence>
<protein>
    <submittedName>
        <fullName evidence="1">Uncharacterized protein</fullName>
    </submittedName>
</protein>
<name>A0ABP9YM99_9FUNG</name>
<proteinExistence type="predicted"/>
<sequence>MRIYSHPNLKSIFEKDYVPDDYTKNNYSFSSVKGQKLVMDTRYHYSDAFDRQKEQILPFELCIKDNEMLIYTMSNEHLITSIIEIWALTQFHDLDTWTINPAWYNWVILDISRRINHLGNRNNSVDSRPENNEIDGIRFDKYPLFCSKKRARLILLATTYGDSVCGLSEFIDFLHILHMSDDEFDFFFKDLQKPKWNIRYRIQLMASLFQSEDPSGPFS</sequence>
<gene>
    <name evidence="1" type="ORF">MFLAVUS_001372</name>
</gene>